<dbReference type="Proteomes" id="UP000008323">
    <property type="component" value="Chromosome"/>
</dbReference>
<dbReference type="STRING" id="59748.PA0828"/>
<evidence type="ECO:0000313" key="3">
    <source>
        <dbReference type="Proteomes" id="UP000008323"/>
    </source>
</evidence>
<organism evidence="2 3">
    <name type="scientific">Phytoplasma australiense</name>
    <dbReference type="NCBI Taxonomy" id="59748"/>
    <lineage>
        <taxon>Bacteria</taxon>
        <taxon>Bacillati</taxon>
        <taxon>Mycoplasmatota</taxon>
        <taxon>Mollicutes</taxon>
        <taxon>Acholeplasmatales</taxon>
        <taxon>Acholeplasmataceae</taxon>
        <taxon>Candidatus Phytoplasma</taxon>
        <taxon>16SrXII (Stolbur group)</taxon>
    </lineage>
</organism>
<reference evidence="2 3" key="1">
    <citation type="journal article" date="2008" name="J. Bacteriol.">
        <title>Comparative genome analysis of 'Candidatus Phytoplasma australiense' (subgroup tuf-Australia I; rp-A) and 'Ca. Phytoplasma asteris' strains OY-M and AY-WB.</title>
        <authorList>
            <person name="Tran-Nguyen L.T."/>
            <person name="Kube M."/>
            <person name="Schneider B."/>
            <person name="Reinhardt R."/>
            <person name="Gibb K.S."/>
        </authorList>
    </citation>
    <scope>NUCLEOTIDE SEQUENCE [LARGE SCALE GENOMIC DNA]</scope>
</reference>
<evidence type="ECO:0000256" key="1">
    <source>
        <dbReference type="SAM" id="Phobius"/>
    </source>
</evidence>
<dbReference type="AlphaFoldDB" id="B1VB39"/>
<evidence type="ECO:0000313" key="2">
    <source>
        <dbReference type="EMBL" id="CAM12162.1"/>
    </source>
</evidence>
<keyword evidence="1" id="KW-0472">Membrane</keyword>
<accession>B1VB39</accession>
<gene>
    <name evidence="2" type="ordered locus">PA0828</name>
</gene>
<sequence length="936" mass="101401">MNLSKRPFFKKINLYLLSLFMLLSVGMSVFAEGLTQLPNFLKPAATTQITLTEAQITKPQDQDVLNLFVAEGKTVAINDVTISLNNNQLTVAPVSGSTRYQGSVVYNLAPQQLDTVLNPDSIQPNLTPEQRNNPNTEAVLGLVRLSNDNPVVTNADVTISLNNNQLTVAPVSGSTRYQGSVVYNLAPQQLDTVLNPDSTQPNLTPEQRNNPNTEAVLGLVRLSNDNPVVTNADVTISLNNNQLTVAPVSGSTRYQGNVVYNLAPQQLDTVLNPDSTQPNLTPEQRNNPNTEAVLGLVRLSNDNPVVTNADVTISLNNNQLTVAPVSGSTRYQGSVIYNLAPQQLDTVLNPDSTQPNLTPEQRNNPNTEAVLGLVRLSNDNPVVTNADVTISLNNNQLTVAPVSGSTRYQGNVVYNLAPQQLDTVLNPDSTQPNLTPEQRNNPNTEAVLGLVRLSNDNPVVTNADVTISLNNNQLTVAPVSGSTRYQGSVVYNLAPQQLDTVLNPDSTQPNLTPEQRNNPNTEAVLGLVRLSNDNPVVTNADVTISLNNNQLTVAPVSGSTRYQGNVVYNLAPQQLDTVLNPDSTQPNLTPEQRNNPNTEAVLGLVRLSNDNPVVTNADVTISLNNNQLTVAPVSGSTRYQGSVVYNLAPQQLDTVLNPDSTQPNLTPEQRNNPNTEAVLGLVRLSNDNPVVTNADVTISLNNNQLTVAPVSGSTRYQGNVVYNLAPQLPNVLKPAATTQIELAENERTNLQSQSVLDKIKKATDSQVQLEDVKITLIDNNKKLQVKALATSSYQGEVIYNLQQTQASELSNVLEPSTVPRKVTLPSLENLDTEANKKAVLEQIAKDQTLTLNDVTITFDNDKKTVTVATKEETKNFKGQVVYGIQQAPPSSILTPPTKTYFWSWTLLIVLVVALISGSGYYYTQGKKNPNPKSTKR</sequence>
<name>B1VB39_PHYAS</name>
<dbReference type="EMBL" id="AM422018">
    <property type="protein sequence ID" value="CAM12162.1"/>
    <property type="molecule type" value="Genomic_DNA"/>
</dbReference>
<keyword evidence="1" id="KW-0812">Transmembrane</keyword>
<dbReference type="KEGG" id="pal:PA0828"/>
<feature type="transmembrane region" description="Helical" evidence="1">
    <location>
        <begin position="901"/>
        <end position="922"/>
    </location>
</feature>
<proteinExistence type="predicted"/>
<keyword evidence="1" id="KW-1133">Transmembrane helix</keyword>
<protein>
    <submittedName>
        <fullName evidence="2">Uncharacterized protein</fullName>
    </submittedName>
</protein>